<name>A0ACC2TJJ7_9FUNG</name>
<sequence>MGGLCDRGVAVYQTPGITRRQEMSKNWDSGVVPKSVCNPIKVLVNTVIRRTIQNNHLYPRDSIRGVLGLSQEEGLGNLEMKCGDLTVRIFNLGKAWLGWFLLNPTKDGDQEVGLVTTQAGTANNGPKTRQGRLPASPMLSTSPSVTPRWFELMLSICDWLEAYAEGNDWLEFNLTLVLNRSVLTVSEEDSGLKPVDVNNGLEAIYRHETKGNSK</sequence>
<gene>
    <name evidence="1" type="ORF">DSO57_1006393</name>
</gene>
<protein>
    <submittedName>
        <fullName evidence="1">Uncharacterized protein</fullName>
    </submittedName>
</protein>
<dbReference type="Proteomes" id="UP001165960">
    <property type="component" value="Unassembled WGS sequence"/>
</dbReference>
<keyword evidence="2" id="KW-1185">Reference proteome</keyword>
<dbReference type="EMBL" id="QTSX02002858">
    <property type="protein sequence ID" value="KAJ9074432.1"/>
    <property type="molecule type" value="Genomic_DNA"/>
</dbReference>
<reference evidence="1" key="1">
    <citation type="submission" date="2022-04" db="EMBL/GenBank/DDBJ databases">
        <title>Genome of the entomopathogenic fungus Entomophthora muscae.</title>
        <authorList>
            <person name="Elya C."/>
            <person name="Lovett B.R."/>
            <person name="Lee E."/>
            <person name="Macias A.M."/>
            <person name="Hajek A.E."/>
            <person name="De Bivort B.L."/>
            <person name="Kasson M.T."/>
            <person name="De Fine Licht H.H."/>
            <person name="Stajich J.E."/>
        </authorList>
    </citation>
    <scope>NUCLEOTIDE SEQUENCE</scope>
    <source>
        <strain evidence="1">Berkeley</strain>
    </source>
</reference>
<organism evidence="1 2">
    <name type="scientific">Entomophthora muscae</name>
    <dbReference type="NCBI Taxonomy" id="34485"/>
    <lineage>
        <taxon>Eukaryota</taxon>
        <taxon>Fungi</taxon>
        <taxon>Fungi incertae sedis</taxon>
        <taxon>Zoopagomycota</taxon>
        <taxon>Entomophthoromycotina</taxon>
        <taxon>Entomophthoromycetes</taxon>
        <taxon>Entomophthorales</taxon>
        <taxon>Entomophthoraceae</taxon>
        <taxon>Entomophthora</taxon>
    </lineage>
</organism>
<proteinExistence type="predicted"/>
<accession>A0ACC2TJJ7</accession>
<comment type="caution">
    <text evidence="1">The sequence shown here is derived from an EMBL/GenBank/DDBJ whole genome shotgun (WGS) entry which is preliminary data.</text>
</comment>
<evidence type="ECO:0000313" key="2">
    <source>
        <dbReference type="Proteomes" id="UP001165960"/>
    </source>
</evidence>
<evidence type="ECO:0000313" key="1">
    <source>
        <dbReference type="EMBL" id="KAJ9074432.1"/>
    </source>
</evidence>